<comment type="caution">
    <text evidence="1">The sequence shown here is derived from an EMBL/GenBank/DDBJ whole genome shotgun (WGS) entry which is preliminary data.</text>
</comment>
<evidence type="ECO:0008006" key="3">
    <source>
        <dbReference type="Google" id="ProtNLM"/>
    </source>
</evidence>
<accession>A0A103DW92</accession>
<sequence length="178" mass="18924">MHRCTGAELDIVCINGPINSGKSTVGRCLCELLPGARFVDGDDHGAPEDADLDTVIAVALARIEALIADAHADTDLIVAYPLRVEDHARLAASAGRRGAGLFVVTLAPPLAVSLSNRGARALSPAECERIAQMYDEGYADPPFTDLLLDNATMASTQTAEAIRSALAAWRADRERRCR</sequence>
<dbReference type="OrthoDB" id="8655090at2"/>
<evidence type="ECO:0000313" key="2">
    <source>
        <dbReference type="Proteomes" id="UP000062788"/>
    </source>
</evidence>
<proteinExistence type="predicted"/>
<name>A0A103DW92_9BURK</name>
<gene>
    <name evidence="1" type="ORF">WS67_22055</name>
</gene>
<dbReference type="SUPFAM" id="SSF52540">
    <property type="entry name" value="P-loop containing nucleoside triphosphate hydrolases"/>
    <property type="match status" value="1"/>
</dbReference>
<dbReference type="Gene3D" id="3.40.50.300">
    <property type="entry name" value="P-loop containing nucleotide triphosphate hydrolases"/>
    <property type="match status" value="1"/>
</dbReference>
<protein>
    <recommendedName>
        <fullName evidence="3">Shikimate kinase</fullName>
    </recommendedName>
</protein>
<dbReference type="Proteomes" id="UP000062788">
    <property type="component" value="Unassembled WGS sequence"/>
</dbReference>
<dbReference type="AlphaFoldDB" id="A0A103DW92"/>
<evidence type="ECO:0000313" key="1">
    <source>
        <dbReference type="EMBL" id="KVE23892.1"/>
    </source>
</evidence>
<organism evidence="1 2">
    <name type="scientific">Burkholderia singularis</name>
    <dbReference type="NCBI Taxonomy" id="1503053"/>
    <lineage>
        <taxon>Bacteria</taxon>
        <taxon>Pseudomonadati</taxon>
        <taxon>Pseudomonadota</taxon>
        <taxon>Betaproteobacteria</taxon>
        <taxon>Burkholderiales</taxon>
        <taxon>Burkholderiaceae</taxon>
        <taxon>Burkholderia</taxon>
        <taxon>pseudomallei group</taxon>
    </lineage>
</organism>
<dbReference type="InterPro" id="IPR027417">
    <property type="entry name" value="P-loop_NTPase"/>
</dbReference>
<dbReference type="EMBL" id="LOWA01000056">
    <property type="protein sequence ID" value="KVE23892.1"/>
    <property type="molecule type" value="Genomic_DNA"/>
</dbReference>
<reference evidence="1 2" key="1">
    <citation type="submission" date="2015-11" db="EMBL/GenBank/DDBJ databases">
        <title>Expanding the genomic diversity of Burkholderia species for the development of highly accurate diagnostics.</title>
        <authorList>
            <person name="Sahl J."/>
            <person name="Keim P."/>
            <person name="Wagner D."/>
        </authorList>
    </citation>
    <scope>NUCLEOTIDE SEQUENCE [LARGE SCALE GENOMIC DNA]</scope>
    <source>
        <strain evidence="1 2">TSV85</strain>
    </source>
</reference>
<keyword evidence="2" id="KW-1185">Reference proteome</keyword>